<feature type="non-terminal residue" evidence="2">
    <location>
        <position position="1"/>
    </location>
</feature>
<dbReference type="InterPro" id="IPR011333">
    <property type="entry name" value="SKP1/BTB/POZ_sf"/>
</dbReference>
<protein>
    <submittedName>
        <fullName evidence="2">K+ channel tetramerization domain protein</fullName>
    </submittedName>
</protein>
<proteinExistence type="predicted"/>
<dbReference type="AlphaFoldDB" id="A0A0B1S5P6"/>
<accession>A0A0B1S5P6</accession>
<dbReference type="PANTHER" id="PTHR14499">
    <property type="entry name" value="POTASSIUM CHANNEL TETRAMERIZATION DOMAIN-CONTAINING"/>
    <property type="match status" value="1"/>
</dbReference>
<keyword evidence="2" id="KW-0813">Transport</keyword>
<evidence type="ECO:0000313" key="2">
    <source>
        <dbReference type="EMBL" id="KHJ80638.1"/>
    </source>
</evidence>
<keyword evidence="3" id="KW-1185">Reference proteome</keyword>
<evidence type="ECO:0000313" key="3">
    <source>
        <dbReference type="Proteomes" id="UP000053660"/>
    </source>
</evidence>
<dbReference type="GO" id="GO:0034220">
    <property type="term" value="P:monoatomic ion transmembrane transport"/>
    <property type="evidence" value="ECO:0007669"/>
    <property type="project" value="UniProtKB-KW"/>
</dbReference>
<dbReference type="Proteomes" id="UP000053660">
    <property type="component" value="Unassembled WGS sequence"/>
</dbReference>
<dbReference type="GO" id="GO:0051260">
    <property type="term" value="P:protein homooligomerization"/>
    <property type="evidence" value="ECO:0007669"/>
    <property type="project" value="InterPro"/>
</dbReference>
<feature type="domain" description="Potassium channel tetramerisation-type BTB" evidence="1">
    <location>
        <begin position="10"/>
        <end position="58"/>
    </location>
</feature>
<dbReference type="Gene3D" id="3.30.710.10">
    <property type="entry name" value="Potassium Channel Kv1.1, Chain A"/>
    <property type="match status" value="1"/>
</dbReference>
<sequence length="191" mass="21865">LVENPTVAGTEPIFIDHDPRLFSSILNFLRDGRTPIPDNIKDVDELRKEAQYFNLTPLIDFIDSEEQRGPPFFRGDNVVWRDHNFQRALLKCGWRFDGTTDESAKPLCFMARSDEVKNCGLCGTSSDSFESNYRTLFELPRNATFAVGHVKKVYRDSCCVDVTFAMFNYLYHIPAKMLQLVGDGYTTAEDE</sequence>
<dbReference type="Pfam" id="PF02214">
    <property type="entry name" value="BTB_2"/>
    <property type="match status" value="1"/>
</dbReference>
<dbReference type="SUPFAM" id="SSF54695">
    <property type="entry name" value="POZ domain"/>
    <property type="match status" value="1"/>
</dbReference>
<name>A0A0B1S5P6_OESDE</name>
<evidence type="ECO:0000259" key="1">
    <source>
        <dbReference type="Pfam" id="PF02214"/>
    </source>
</evidence>
<keyword evidence="2" id="KW-0406">Ion transport</keyword>
<dbReference type="InterPro" id="IPR003131">
    <property type="entry name" value="T1-type_BTB"/>
</dbReference>
<dbReference type="OrthoDB" id="2333377at2759"/>
<reference evidence="2 3" key="1">
    <citation type="submission" date="2014-03" db="EMBL/GenBank/DDBJ databases">
        <title>Draft genome of the hookworm Oesophagostomum dentatum.</title>
        <authorList>
            <person name="Mitreva M."/>
        </authorList>
    </citation>
    <scope>NUCLEOTIDE SEQUENCE [LARGE SCALE GENOMIC DNA]</scope>
    <source>
        <strain evidence="2 3">OD-Hann</strain>
    </source>
</reference>
<gene>
    <name evidence="2" type="ORF">OESDEN_19684</name>
</gene>
<keyword evidence="2" id="KW-0407">Ion channel</keyword>
<organism evidence="2 3">
    <name type="scientific">Oesophagostomum dentatum</name>
    <name type="common">Nodular worm</name>
    <dbReference type="NCBI Taxonomy" id="61180"/>
    <lineage>
        <taxon>Eukaryota</taxon>
        <taxon>Metazoa</taxon>
        <taxon>Ecdysozoa</taxon>
        <taxon>Nematoda</taxon>
        <taxon>Chromadorea</taxon>
        <taxon>Rhabditida</taxon>
        <taxon>Rhabditina</taxon>
        <taxon>Rhabditomorpha</taxon>
        <taxon>Strongyloidea</taxon>
        <taxon>Strongylidae</taxon>
        <taxon>Oesophagostomum</taxon>
    </lineage>
</organism>
<dbReference type="EMBL" id="KN600125">
    <property type="protein sequence ID" value="KHJ80638.1"/>
    <property type="molecule type" value="Genomic_DNA"/>
</dbReference>
<dbReference type="PANTHER" id="PTHR14499:SF136">
    <property type="entry name" value="GH08630P"/>
    <property type="match status" value="1"/>
</dbReference>